<protein>
    <submittedName>
        <fullName evidence="2">Uncharacterized protein</fullName>
    </submittedName>
</protein>
<dbReference type="EMBL" id="CP120627">
    <property type="protein sequence ID" value="WEW56001.1"/>
    <property type="molecule type" value="Genomic_DNA"/>
</dbReference>
<name>A0AAF0DE33_9EURO</name>
<gene>
    <name evidence="2" type="ORF">PRK78_001436</name>
</gene>
<proteinExistence type="predicted"/>
<keyword evidence="3" id="KW-1185">Reference proteome</keyword>
<feature type="region of interest" description="Disordered" evidence="1">
    <location>
        <begin position="120"/>
        <end position="143"/>
    </location>
</feature>
<organism evidence="2 3">
    <name type="scientific">Emydomyces testavorans</name>
    <dbReference type="NCBI Taxonomy" id="2070801"/>
    <lineage>
        <taxon>Eukaryota</taxon>
        <taxon>Fungi</taxon>
        <taxon>Dikarya</taxon>
        <taxon>Ascomycota</taxon>
        <taxon>Pezizomycotina</taxon>
        <taxon>Eurotiomycetes</taxon>
        <taxon>Eurotiomycetidae</taxon>
        <taxon>Onygenales</taxon>
        <taxon>Nannizziopsiaceae</taxon>
        <taxon>Emydomyces</taxon>
    </lineage>
</organism>
<evidence type="ECO:0000256" key="1">
    <source>
        <dbReference type="SAM" id="MobiDB-lite"/>
    </source>
</evidence>
<dbReference type="AlphaFoldDB" id="A0AAF0DE33"/>
<sequence length="256" mass="29370">MAGRYIPPALRRQAENEEQELGETEFRLSDIEMYFGYRSTDVPAHPSRQTAKHSADAETNMAETSRANTDKLRECRTLNTTRNDQDRLAYIMLLKDAHPFWNTKNEVLCKAGLDLLPDDLSTNSGESTGESEDKGESKSTGSRTNAISYPVFVQEQEEPEYGNARFKFAGYYSIQEIRHLEPRSNELIGQVKAKFKDEEREARKWKSTLNARWAILVMEPDTSRDDVPQIKRLPQSVNDLLSASRARDQECEREDE</sequence>
<accession>A0AAF0DE33</accession>
<evidence type="ECO:0000313" key="2">
    <source>
        <dbReference type="EMBL" id="WEW56001.1"/>
    </source>
</evidence>
<feature type="region of interest" description="Disordered" evidence="1">
    <location>
        <begin position="40"/>
        <end position="67"/>
    </location>
</feature>
<dbReference type="Proteomes" id="UP001219355">
    <property type="component" value="Chromosome 1"/>
</dbReference>
<reference evidence="2" key="1">
    <citation type="submission" date="2023-03" db="EMBL/GenBank/DDBJ databases">
        <title>Emydomyces testavorans Genome Sequence.</title>
        <authorList>
            <person name="Hoyer L."/>
        </authorList>
    </citation>
    <scope>NUCLEOTIDE SEQUENCE</scope>
    <source>
        <strain evidence="2">16-2883</strain>
    </source>
</reference>
<evidence type="ECO:0000313" key="3">
    <source>
        <dbReference type="Proteomes" id="UP001219355"/>
    </source>
</evidence>